<proteinExistence type="predicted"/>
<reference evidence="1 2" key="1">
    <citation type="submission" date="2016-01" db="EMBL/GenBank/DDBJ databases">
        <title>Biosynthesis of antibiotic leucinostatins and their inhibition on Phytophthora in bio-control Purpureocillium lilacinum.</title>
        <authorList>
            <person name="Wang G."/>
            <person name="Liu Z."/>
            <person name="Lin R."/>
            <person name="Li E."/>
            <person name="Mao Z."/>
            <person name="Ling J."/>
            <person name="Yin W."/>
            <person name="Xie B."/>
        </authorList>
    </citation>
    <scope>NUCLEOTIDE SEQUENCE [LARGE SCALE GENOMIC DNA]</scope>
    <source>
        <strain evidence="1">PLBJ-1</strain>
    </source>
</reference>
<dbReference type="Proteomes" id="UP000078240">
    <property type="component" value="Unassembled WGS sequence"/>
</dbReference>
<sequence>MLTCTTNFQVTCAPLEYPGLAATVPTSLDAAVEPPPPTPGLRRCYSVERQRRPTLRLRSRNNLEQIRETSIITLEETHQLMQSKTFETHQLV</sequence>
<comment type="caution">
    <text evidence="1">The sequence shown here is derived from an EMBL/GenBank/DDBJ whole genome shotgun (WGS) entry which is preliminary data.</text>
</comment>
<dbReference type="AlphaFoldDB" id="A0A179HB20"/>
<evidence type="ECO:0000313" key="2">
    <source>
        <dbReference type="Proteomes" id="UP000078240"/>
    </source>
</evidence>
<dbReference type="EMBL" id="LSBH01000001">
    <property type="protein sequence ID" value="OAQ87367.1"/>
    <property type="molecule type" value="Genomic_DNA"/>
</dbReference>
<accession>A0A179HB20</accession>
<protein>
    <submittedName>
        <fullName evidence="1">Uncharacterized protein</fullName>
    </submittedName>
</protein>
<evidence type="ECO:0000313" key="1">
    <source>
        <dbReference type="EMBL" id="OAQ87367.1"/>
    </source>
</evidence>
<name>A0A179HB20_PURLI</name>
<gene>
    <name evidence="1" type="ORF">VFPBJ_01407</name>
</gene>
<organism evidence="1 2">
    <name type="scientific">Purpureocillium lilacinum</name>
    <name type="common">Paecilomyces lilacinus</name>
    <dbReference type="NCBI Taxonomy" id="33203"/>
    <lineage>
        <taxon>Eukaryota</taxon>
        <taxon>Fungi</taxon>
        <taxon>Dikarya</taxon>
        <taxon>Ascomycota</taxon>
        <taxon>Pezizomycotina</taxon>
        <taxon>Sordariomycetes</taxon>
        <taxon>Hypocreomycetidae</taxon>
        <taxon>Hypocreales</taxon>
        <taxon>Ophiocordycipitaceae</taxon>
        <taxon>Purpureocillium</taxon>
    </lineage>
</organism>